<accession>A0A3N0GJK3</accession>
<keyword evidence="4" id="KW-1185">Reference proteome</keyword>
<dbReference type="InterPro" id="IPR004360">
    <property type="entry name" value="Glyas_Fos-R_dOase_dom"/>
</dbReference>
<dbReference type="CDD" id="cd08362">
    <property type="entry name" value="BphC5-RrK37_N_like"/>
    <property type="match status" value="1"/>
</dbReference>
<dbReference type="Gene3D" id="3.10.180.10">
    <property type="entry name" value="2,3-Dihydroxybiphenyl 1,2-Dioxygenase, domain 1"/>
    <property type="match status" value="2"/>
</dbReference>
<dbReference type="GO" id="GO:0004493">
    <property type="term" value="F:methylmalonyl-CoA epimerase activity"/>
    <property type="evidence" value="ECO:0007669"/>
    <property type="project" value="TreeGrafter"/>
</dbReference>
<protein>
    <submittedName>
        <fullName evidence="3">Oxidoreductase</fullName>
    </submittedName>
</protein>
<dbReference type="Proteomes" id="UP000279994">
    <property type="component" value="Unassembled WGS sequence"/>
</dbReference>
<feature type="domain" description="VOC" evidence="2">
    <location>
        <begin position="22"/>
        <end position="137"/>
    </location>
</feature>
<sequence>MTTDNSPVNAPVNERGERLITHLRHVDLAVPDYDKQLHFYTEMWGLSPEVTDEGIAFLAAEGSPEQYSVRLRRADEKRLDLISFGAATAGDVDAMAQRLSSAGIRLVAEPDTLQTPGGGYGFRFFDNDGRTVEISSDVAVRQHRRIEEGESIPVKLSHVVINAPNPEATVAFYEQHLSFALSDTLWSPHMGEVMWFMRTNPAHHSLAIARCPHVSLHHASFEMRGIDEYMRGSGRLMRAGVEKVWGPGRHLAGNNTFTYFLDPHGNTIEYTTELEELDEDTWHPHLYDFSDPEVTDQWGTANPMNEFVAKQSFNDPDRGVFVAPPV</sequence>
<dbReference type="GO" id="GO:0046491">
    <property type="term" value="P:L-methylmalonyl-CoA metabolic process"/>
    <property type="evidence" value="ECO:0007669"/>
    <property type="project" value="TreeGrafter"/>
</dbReference>
<dbReference type="EMBL" id="RJSF01000044">
    <property type="protein sequence ID" value="RNM12655.1"/>
    <property type="molecule type" value="Genomic_DNA"/>
</dbReference>
<dbReference type="InterPro" id="IPR037523">
    <property type="entry name" value="VOC_core"/>
</dbReference>
<evidence type="ECO:0000313" key="4">
    <source>
        <dbReference type="Proteomes" id="UP000279994"/>
    </source>
</evidence>
<comment type="caution">
    <text evidence="3">The sequence shown here is derived from an EMBL/GenBank/DDBJ whole genome shotgun (WGS) entry which is preliminary data.</text>
</comment>
<organism evidence="3 4">
    <name type="scientific">Nocardioides pocheonensis</name>
    <dbReference type="NCBI Taxonomy" id="661485"/>
    <lineage>
        <taxon>Bacteria</taxon>
        <taxon>Bacillati</taxon>
        <taxon>Actinomycetota</taxon>
        <taxon>Actinomycetes</taxon>
        <taxon>Propionibacteriales</taxon>
        <taxon>Nocardioidaceae</taxon>
        <taxon>Nocardioides</taxon>
    </lineage>
</organism>
<dbReference type="Pfam" id="PF00903">
    <property type="entry name" value="Glyoxalase"/>
    <property type="match status" value="2"/>
</dbReference>
<evidence type="ECO:0000313" key="3">
    <source>
        <dbReference type="EMBL" id="RNM12655.1"/>
    </source>
</evidence>
<dbReference type="PANTHER" id="PTHR43048:SF3">
    <property type="entry name" value="METHYLMALONYL-COA EPIMERASE, MITOCHONDRIAL"/>
    <property type="match status" value="1"/>
</dbReference>
<dbReference type="PANTHER" id="PTHR43048">
    <property type="entry name" value="METHYLMALONYL-COA EPIMERASE"/>
    <property type="match status" value="1"/>
</dbReference>
<name>A0A3N0GJK3_9ACTN</name>
<dbReference type="SUPFAM" id="SSF54593">
    <property type="entry name" value="Glyoxalase/Bleomycin resistance protein/Dihydroxybiphenyl dioxygenase"/>
    <property type="match status" value="1"/>
</dbReference>
<dbReference type="InterPro" id="IPR029068">
    <property type="entry name" value="Glyas_Bleomycin-R_OHBP_Dase"/>
</dbReference>
<dbReference type="InterPro" id="IPR051785">
    <property type="entry name" value="MMCE/EMCE_epimerase"/>
</dbReference>
<dbReference type="OrthoDB" id="3827654at2"/>
<feature type="domain" description="VOC" evidence="2">
    <location>
        <begin position="155"/>
        <end position="273"/>
    </location>
</feature>
<evidence type="ECO:0000259" key="2">
    <source>
        <dbReference type="PROSITE" id="PS51819"/>
    </source>
</evidence>
<proteinExistence type="predicted"/>
<dbReference type="AlphaFoldDB" id="A0A3N0GJK3"/>
<dbReference type="PROSITE" id="PS51819">
    <property type="entry name" value="VOC"/>
    <property type="match status" value="2"/>
</dbReference>
<evidence type="ECO:0000256" key="1">
    <source>
        <dbReference type="ARBA" id="ARBA00022723"/>
    </source>
</evidence>
<keyword evidence="1" id="KW-0479">Metal-binding</keyword>
<dbReference type="GO" id="GO:0046872">
    <property type="term" value="F:metal ion binding"/>
    <property type="evidence" value="ECO:0007669"/>
    <property type="project" value="UniProtKB-KW"/>
</dbReference>
<gene>
    <name evidence="3" type="ORF">EFL26_18790</name>
</gene>
<dbReference type="RefSeq" id="WP_123224418.1">
    <property type="nucleotide sequence ID" value="NZ_RJSF01000044.1"/>
</dbReference>
<reference evidence="3 4" key="1">
    <citation type="submission" date="2018-11" db="EMBL/GenBank/DDBJ databases">
        <authorList>
            <person name="Li F."/>
        </authorList>
    </citation>
    <scope>NUCLEOTIDE SEQUENCE [LARGE SCALE GENOMIC DNA]</scope>
    <source>
        <strain evidence="3 4">Gsoil 818</strain>
    </source>
</reference>